<name>A0ABS4IDR9_9BACI</name>
<dbReference type="InterPro" id="IPR001763">
    <property type="entry name" value="Rhodanese-like_dom"/>
</dbReference>
<dbReference type="CDD" id="cd00158">
    <property type="entry name" value="RHOD"/>
    <property type="match status" value="1"/>
</dbReference>
<dbReference type="SMART" id="SM00450">
    <property type="entry name" value="RHOD"/>
    <property type="match status" value="1"/>
</dbReference>
<dbReference type="PANTHER" id="PTHR43031:SF17">
    <property type="entry name" value="SULFURTRANSFERASE YTWF-RELATED"/>
    <property type="match status" value="1"/>
</dbReference>
<dbReference type="InterPro" id="IPR050229">
    <property type="entry name" value="GlpE_sulfurtransferase"/>
</dbReference>
<comment type="caution">
    <text evidence="2">The sequence shown here is derived from an EMBL/GenBank/DDBJ whole genome shotgun (WGS) entry which is preliminary data.</text>
</comment>
<dbReference type="EMBL" id="JAGGKX010000004">
    <property type="protein sequence ID" value="MBP1969073.1"/>
    <property type="molecule type" value="Genomic_DNA"/>
</dbReference>
<accession>A0ABS4IDR9</accession>
<proteinExistence type="predicted"/>
<keyword evidence="3" id="KW-1185">Reference proteome</keyword>
<evidence type="ECO:0000313" key="3">
    <source>
        <dbReference type="Proteomes" id="UP001519345"/>
    </source>
</evidence>
<evidence type="ECO:0000313" key="2">
    <source>
        <dbReference type="EMBL" id="MBP1969073.1"/>
    </source>
</evidence>
<feature type="domain" description="Rhodanese" evidence="1">
    <location>
        <begin position="15"/>
        <end position="98"/>
    </location>
</feature>
<organism evidence="2 3">
    <name type="scientific">Virgibacillus natechei</name>
    <dbReference type="NCBI Taxonomy" id="1216297"/>
    <lineage>
        <taxon>Bacteria</taxon>
        <taxon>Bacillati</taxon>
        <taxon>Bacillota</taxon>
        <taxon>Bacilli</taxon>
        <taxon>Bacillales</taxon>
        <taxon>Bacillaceae</taxon>
        <taxon>Virgibacillus</taxon>
    </lineage>
</organism>
<dbReference type="Pfam" id="PF00581">
    <property type="entry name" value="Rhodanese"/>
    <property type="match status" value="1"/>
</dbReference>
<dbReference type="InterPro" id="IPR036873">
    <property type="entry name" value="Rhodanese-like_dom_sf"/>
</dbReference>
<dbReference type="SUPFAM" id="SSF52821">
    <property type="entry name" value="Rhodanese/Cell cycle control phosphatase"/>
    <property type="match status" value="1"/>
</dbReference>
<evidence type="ECO:0000259" key="1">
    <source>
        <dbReference type="PROSITE" id="PS50206"/>
    </source>
</evidence>
<sequence length="101" mass="11487">MKEITAKELGKKVKDGETVNIIDVREDEEVREGKIPGAAHIRLSEIPERLDEIAKEEHHYMVCRSGGRSGKASEFLKEQGYDVSNMVGGMLEWEEEVEKEK</sequence>
<reference evidence="2 3" key="1">
    <citation type="submission" date="2021-03" db="EMBL/GenBank/DDBJ databases">
        <title>Genomic Encyclopedia of Type Strains, Phase IV (KMG-IV): sequencing the most valuable type-strain genomes for metagenomic binning, comparative biology and taxonomic classification.</title>
        <authorList>
            <person name="Goeker M."/>
        </authorList>
    </citation>
    <scope>NUCLEOTIDE SEQUENCE [LARGE SCALE GENOMIC DNA]</scope>
    <source>
        <strain evidence="2 3">DSM 25609</strain>
    </source>
</reference>
<dbReference type="PANTHER" id="PTHR43031">
    <property type="entry name" value="FAD-DEPENDENT OXIDOREDUCTASE"/>
    <property type="match status" value="1"/>
</dbReference>
<dbReference type="RefSeq" id="WP_209462283.1">
    <property type="nucleotide sequence ID" value="NZ_CP110224.1"/>
</dbReference>
<dbReference type="PROSITE" id="PS50206">
    <property type="entry name" value="RHODANESE_3"/>
    <property type="match status" value="1"/>
</dbReference>
<dbReference type="Proteomes" id="UP001519345">
    <property type="component" value="Unassembled WGS sequence"/>
</dbReference>
<gene>
    <name evidence="2" type="ORF">J2Z83_001176</name>
</gene>
<dbReference type="Gene3D" id="3.40.250.10">
    <property type="entry name" value="Rhodanese-like domain"/>
    <property type="match status" value="1"/>
</dbReference>
<protein>
    <submittedName>
        <fullName evidence="2">Rhodanese-related sulfurtransferase</fullName>
    </submittedName>
</protein>